<accession>A0A2P6V2A8</accession>
<dbReference type="InterPro" id="IPR001223">
    <property type="entry name" value="Glyco_hydro18_cat"/>
</dbReference>
<feature type="domain" description="GH18" evidence="1">
    <location>
        <begin position="1"/>
        <end position="261"/>
    </location>
</feature>
<evidence type="ECO:0000313" key="2">
    <source>
        <dbReference type="EMBL" id="PSC68226.1"/>
    </source>
</evidence>
<dbReference type="STRING" id="554055.A0A2P6V2A8"/>
<protein>
    <submittedName>
        <fullName evidence="2">Chitinase 2-like</fullName>
    </submittedName>
</protein>
<dbReference type="Proteomes" id="UP000239649">
    <property type="component" value="Unassembled WGS sequence"/>
</dbReference>
<proteinExistence type="predicted"/>
<dbReference type="AlphaFoldDB" id="A0A2P6V2A8"/>
<dbReference type="PROSITE" id="PS51910">
    <property type="entry name" value="GH18_2"/>
    <property type="match status" value="1"/>
</dbReference>
<organism evidence="2 3">
    <name type="scientific">Micractinium conductrix</name>
    <dbReference type="NCBI Taxonomy" id="554055"/>
    <lineage>
        <taxon>Eukaryota</taxon>
        <taxon>Viridiplantae</taxon>
        <taxon>Chlorophyta</taxon>
        <taxon>core chlorophytes</taxon>
        <taxon>Trebouxiophyceae</taxon>
        <taxon>Chlorellales</taxon>
        <taxon>Chlorellaceae</taxon>
        <taxon>Chlorella clade</taxon>
        <taxon>Micractinium</taxon>
    </lineage>
</organism>
<sequence length="261" mass="27797">MFIAAYAGARPLGRPLPALAAAPGGGAAGDGDASLPLHLIYSFARDAAHDGVFTFYDPAQLERAASQQHPTGQRGMLSLAGAGFAWGPAVPLQQWVENAAASLEDLMTRYSLVGLDVNYEEGLDAGGFPEALAALVAQLKAWRPSLLVTVVPFDCVWPHYRQLLQLAGSNIDYVNWQVYAELESPHANADQIVAAYERLARELGGSYGRLTLGVNTEPEQLRGPQLAACLDAFRRLKARGIGGAFTWALDNSAVNGCCALM</sequence>
<dbReference type="PANTHER" id="PTHR46476">
    <property type="entry name" value="CHITINASE 2-LIKE"/>
    <property type="match status" value="1"/>
</dbReference>
<evidence type="ECO:0000313" key="3">
    <source>
        <dbReference type="Proteomes" id="UP000239649"/>
    </source>
</evidence>
<name>A0A2P6V2A8_9CHLO</name>
<dbReference type="PANTHER" id="PTHR46476:SF9">
    <property type="entry name" value="GH18 DOMAIN-CONTAINING PROTEIN"/>
    <property type="match status" value="1"/>
</dbReference>
<dbReference type="InterPro" id="IPR017853">
    <property type="entry name" value="GH"/>
</dbReference>
<gene>
    <name evidence="2" type="ORF">C2E20_8181</name>
</gene>
<dbReference type="EMBL" id="LHPF02000040">
    <property type="protein sequence ID" value="PSC68226.1"/>
    <property type="molecule type" value="Genomic_DNA"/>
</dbReference>
<reference evidence="2 3" key="1">
    <citation type="journal article" date="2018" name="Plant J.">
        <title>Genome sequences of Chlorella sorokiniana UTEX 1602 and Micractinium conductrix SAG 241.80: implications to maltose excretion by a green alga.</title>
        <authorList>
            <person name="Arriola M.B."/>
            <person name="Velmurugan N."/>
            <person name="Zhang Y."/>
            <person name="Plunkett M.H."/>
            <person name="Hondzo H."/>
            <person name="Barney B.M."/>
        </authorList>
    </citation>
    <scope>NUCLEOTIDE SEQUENCE [LARGE SCALE GENOMIC DNA]</scope>
    <source>
        <strain evidence="2 3">SAG 241.80</strain>
    </source>
</reference>
<dbReference type="SUPFAM" id="SSF51445">
    <property type="entry name" value="(Trans)glycosidases"/>
    <property type="match status" value="1"/>
</dbReference>
<evidence type="ECO:0000259" key="1">
    <source>
        <dbReference type="PROSITE" id="PS51910"/>
    </source>
</evidence>
<dbReference type="GO" id="GO:0005975">
    <property type="term" value="P:carbohydrate metabolic process"/>
    <property type="evidence" value="ECO:0007669"/>
    <property type="project" value="InterPro"/>
</dbReference>
<keyword evidence="3" id="KW-1185">Reference proteome</keyword>
<dbReference type="Gene3D" id="3.20.20.80">
    <property type="entry name" value="Glycosidases"/>
    <property type="match status" value="1"/>
</dbReference>
<dbReference type="OrthoDB" id="3012298at2759"/>
<comment type="caution">
    <text evidence="2">The sequence shown here is derived from an EMBL/GenBank/DDBJ whole genome shotgun (WGS) entry which is preliminary data.</text>
</comment>